<evidence type="ECO:0000256" key="9">
    <source>
        <dbReference type="ARBA" id="ARBA00023224"/>
    </source>
</evidence>
<evidence type="ECO:0000256" key="10">
    <source>
        <dbReference type="SAM" id="MobiDB-lite"/>
    </source>
</evidence>
<feature type="transmembrane region" description="Helical" evidence="11">
    <location>
        <begin position="283"/>
        <end position="303"/>
    </location>
</feature>
<feature type="transmembrane region" description="Helical" evidence="11">
    <location>
        <begin position="118"/>
        <end position="139"/>
    </location>
</feature>
<feature type="transmembrane region" description="Helical" evidence="11">
    <location>
        <begin position="6"/>
        <end position="25"/>
    </location>
</feature>
<feature type="transmembrane region" description="Helical" evidence="11">
    <location>
        <begin position="37"/>
        <end position="59"/>
    </location>
</feature>
<evidence type="ECO:0000313" key="13">
    <source>
        <dbReference type="Proteomes" id="UP000620124"/>
    </source>
</evidence>
<comment type="subcellular location">
    <subcellularLocation>
        <location evidence="1">Membrane</location>
        <topology evidence="1">Multi-pass membrane protein</topology>
    </subcellularLocation>
</comment>
<keyword evidence="5 11" id="KW-1133">Transmembrane helix</keyword>
<dbReference type="GO" id="GO:0000750">
    <property type="term" value="P:pheromone-dependent signal transduction involved in conjugation with cellular fusion"/>
    <property type="evidence" value="ECO:0007669"/>
    <property type="project" value="TreeGrafter"/>
</dbReference>
<dbReference type="PRINTS" id="PR00899">
    <property type="entry name" value="GPCRSTE3"/>
</dbReference>
<keyword evidence="9" id="KW-0807">Transducer</keyword>
<protein>
    <submittedName>
        <fullName evidence="12">STE3-domain-containing protein</fullName>
    </submittedName>
</protein>
<keyword evidence="13" id="KW-1185">Reference proteome</keyword>
<keyword evidence="8" id="KW-0675">Receptor</keyword>
<keyword evidence="4 11" id="KW-0812">Transmembrane</keyword>
<evidence type="ECO:0000256" key="4">
    <source>
        <dbReference type="ARBA" id="ARBA00022692"/>
    </source>
</evidence>
<reference evidence="12" key="1">
    <citation type="submission" date="2020-05" db="EMBL/GenBank/DDBJ databases">
        <title>Mycena genomes resolve the evolution of fungal bioluminescence.</title>
        <authorList>
            <person name="Tsai I.J."/>
        </authorList>
    </citation>
    <scope>NUCLEOTIDE SEQUENCE</scope>
    <source>
        <strain evidence="12">CCC161011</strain>
    </source>
</reference>
<gene>
    <name evidence="12" type="ORF">MVEN_00652600</name>
</gene>
<feature type="transmembrane region" description="Helical" evidence="11">
    <location>
        <begin position="159"/>
        <end position="190"/>
    </location>
</feature>
<keyword evidence="7 11" id="KW-0472">Membrane</keyword>
<dbReference type="EMBL" id="JACAZI010000004">
    <property type="protein sequence ID" value="KAF7363009.1"/>
    <property type="molecule type" value="Genomic_DNA"/>
</dbReference>
<proteinExistence type="inferred from homology"/>
<dbReference type="PANTHER" id="PTHR28097">
    <property type="entry name" value="PHEROMONE A FACTOR RECEPTOR"/>
    <property type="match status" value="1"/>
</dbReference>
<evidence type="ECO:0000256" key="7">
    <source>
        <dbReference type="ARBA" id="ARBA00023136"/>
    </source>
</evidence>
<dbReference type="InterPro" id="IPR001499">
    <property type="entry name" value="GPCR_STE3"/>
</dbReference>
<feature type="region of interest" description="Disordered" evidence="10">
    <location>
        <begin position="359"/>
        <end position="382"/>
    </location>
</feature>
<dbReference type="OrthoDB" id="3246105at2759"/>
<dbReference type="Proteomes" id="UP000620124">
    <property type="component" value="Unassembled WGS sequence"/>
</dbReference>
<organism evidence="12 13">
    <name type="scientific">Mycena venus</name>
    <dbReference type="NCBI Taxonomy" id="2733690"/>
    <lineage>
        <taxon>Eukaryota</taxon>
        <taxon>Fungi</taxon>
        <taxon>Dikarya</taxon>
        <taxon>Basidiomycota</taxon>
        <taxon>Agaricomycotina</taxon>
        <taxon>Agaricomycetes</taxon>
        <taxon>Agaricomycetidae</taxon>
        <taxon>Agaricales</taxon>
        <taxon>Marasmiineae</taxon>
        <taxon>Mycenaceae</taxon>
        <taxon>Mycena</taxon>
    </lineage>
</organism>
<sequence length="382" mass="42379">MAVDPTYPLYPVLCIISAFCMFLILTHSFIRQTWNLAVTFLCVGLFLDNLTHGINAVVWRDNSDIKVPVYCDIISRLQFLMNFLPSISSLLITRKLYMISTLRDIGPPSRKAKLIDSAVEWGWGLGYPLFMTVVVYTLCQDSRFIVLQGFGCASSTSDSWFSVVVISILPLIPPLISIFFYCPLIIRTVYIQSQSTNDFLQSNGSMSRTSYLRILALGCLDIVITLPISIINLVSFFATLEGTSSLPAYIGWKANHADFAPFGVDYADLTDTPWDSFTTYFDYGQYAVLAIAIFALFGMTSSARSAYWSRIISVGRIFGVKSQPERRRQSSGLLDSITFAAPSHPINFPQGSTTFAISESKSESESAPAASAQHSKEVTYIA</sequence>
<feature type="transmembrane region" description="Helical" evidence="11">
    <location>
        <begin position="79"/>
        <end position="97"/>
    </location>
</feature>
<keyword evidence="6" id="KW-0297">G-protein coupled receptor</keyword>
<name>A0A8H7D5G4_9AGAR</name>
<dbReference type="GO" id="GO:0005886">
    <property type="term" value="C:plasma membrane"/>
    <property type="evidence" value="ECO:0007669"/>
    <property type="project" value="TreeGrafter"/>
</dbReference>
<evidence type="ECO:0000256" key="2">
    <source>
        <dbReference type="ARBA" id="ARBA00011085"/>
    </source>
</evidence>
<comment type="similarity">
    <text evidence="2">Belongs to the G-protein coupled receptor 4 family.</text>
</comment>
<evidence type="ECO:0000256" key="8">
    <source>
        <dbReference type="ARBA" id="ARBA00023170"/>
    </source>
</evidence>
<dbReference type="PANTHER" id="PTHR28097:SF1">
    <property type="entry name" value="PHEROMONE A FACTOR RECEPTOR"/>
    <property type="match status" value="1"/>
</dbReference>
<accession>A0A8H7D5G4</accession>
<evidence type="ECO:0000256" key="3">
    <source>
        <dbReference type="ARBA" id="ARBA00022507"/>
    </source>
</evidence>
<comment type="caution">
    <text evidence="12">The sequence shown here is derived from an EMBL/GenBank/DDBJ whole genome shotgun (WGS) entry which is preliminary data.</text>
</comment>
<dbReference type="AlphaFoldDB" id="A0A8H7D5G4"/>
<evidence type="ECO:0000256" key="5">
    <source>
        <dbReference type="ARBA" id="ARBA00022989"/>
    </source>
</evidence>
<evidence type="ECO:0000256" key="6">
    <source>
        <dbReference type="ARBA" id="ARBA00023040"/>
    </source>
</evidence>
<dbReference type="Pfam" id="PF02076">
    <property type="entry name" value="STE3"/>
    <property type="match status" value="1"/>
</dbReference>
<evidence type="ECO:0000256" key="11">
    <source>
        <dbReference type="SAM" id="Phobius"/>
    </source>
</evidence>
<keyword evidence="3" id="KW-0589">Pheromone response</keyword>
<evidence type="ECO:0000256" key="1">
    <source>
        <dbReference type="ARBA" id="ARBA00004141"/>
    </source>
</evidence>
<evidence type="ECO:0000313" key="12">
    <source>
        <dbReference type="EMBL" id="KAF7363009.1"/>
    </source>
</evidence>
<feature type="transmembrane region" description="Helical" evidence="11">
    <location>
        <begin position="211"/>
        <end position="238"/>
    </location>
</feature>
<dbReference type="GO" id="GO:0004932">
    <property type="term" value="F:mating-type factor pheromone receptor activity"/>
    <property type="evidence" value="ECO:0007669"/>
    <property type="project" value="InterPro"/>
</dbReference>